<protein>
    <recommendedName>
        <fullName evidence="3">F-box domain-containing protein</fullName>
    </recommendedName>
</protein>
<dbReference type="Gene3D" id="3.80.10.10">
    <property type="entry name" value="Ribonuclease Inhibitor"/>
    <property type="match status" value="1"/>
</dbReference>
<evidence type="ECO:0008006" key="3">
    <source>
        <dbReference type="Google" id="ProtNLM"/>
    </source>
</evidence>
<reference evidence="1" key="1">
    <citation type="submission" date="2021-02" db="EMBL/GenBank/DDBJ databases">
        <title>Genome sequence Cadophora malorum strain M34.</title>
        <authorList>
            <person name="Stefanovic E."/>
            <person name="Vu D."/>
            <person name="Scully C."/>
            <person name="Dijksterhuis J."/>
            <person name="Roader J."/>
            <person name="Houbraken J."/>
        </authorList>
    </citation>
    <scope>NUCLEOTIDE SEQUENCE</scope>
    <source>
        <strain evidence="1">M34</strain>
    </source>
</reference>
<proteinExistence type="predicted"/>
<dbReference type="SUPFAM" id="SSF52047">
    <property type="entry name" value="RNI-like"/>
    <property type="match status" value="1"/>
</dbReference>
<dbReference type="EMBL" id="JAFJYH010000010">
    <property type="protein sequence ID" value="KAG4425454.1"/>
    <property type="molecule type" value="Genomic_DNA"/>
</dbReference>
<keyword evidence="2" id="KW-1185">Reference proteome</keyword>
<dbReference type="Proteomes" id="UP000664132">
    <property type="component" value="Unassembled WGS sequence"/>
</dbReference>
<evidence type="ECO:0000313" key="2">
    <source>
        <dbReference type="Proteomes" id="UP000664132"/>
    </source>
</evidence>
<dbReference type="InterPro" id="IPR032675">
    <property type="entry name" value="LRR_dom_sf"/>
</dbReference>
<gene>
    <name evidence="1" type="ORF">IFR04_001373</name>
</gene>
<organism evidence="1 2">
    <name type="scientific">Cadophora malorum</name>
    <dbReference type="NCBI Taxonomy" id="108018"/>
    <lineage>
        <taxon>Eukaryota</taxon>
        <taxon>Fungi</taxon>
        <taxon>Dikarya</taxon>
        <taxon>Ascomycota</taxon>
        <taxon>Pezizomycotina</taxon>
        <taxon>Leotiomycetes</taxon>
        <taxon>Helotiales</taxon>
        <taxon>Ploettnerulaceae</taxon>
        <taxon>Cadophora</taxon>
    </lineage>
</organism>
<dbReference type="OrthoDB" id="2522477at2759"/>
<evidence type="ECO:0000313" key="1">
    <source>
        <dbReference type="EMBL" id="KAG4425454.1"/>
    </source>
</evidence>
<name>A0A8H8BVQ0_9HELO</name>
<comment type="caution">
    <text evidence="1">The sequence shown here is derived from an EMBL/GenBank/DDBJ whole genome shotgun (WGS) entry which is preliminary data.</text>
</comment>
<sequence length="485" mass="54793">MAQPTTAASRLLELADELLIQIVQHLDDSQSLRNLAVTCSGLQDFAEAALYESVLIRKGYQALKLFASILGRPDRALLIRKIHVRYLYDDSGGVEILNFTLRNLTKLKELLIEAPCCNDTHALRMDFESQGRIEYAAYFEFASAMTLGPEPRALVPLETFTLHSHNKSGPGREVFDLGKNAVIFRHPTLRNLTISCFDVGDNVEAHLSACKSSTALRSLTFDECNITPKGLAAVLSVPKALERLIIGERMYHLSGMNEPLGRFPTKFLEALALQERSLQYVKHIGGRFNEPCASANLSMATFLNLREMELESRSILTHILSETAPPWTSTMPPDLSLRIIFNSYRFHPGENDDIWIEPLSAIIEWLGRVSDLDFIVDFGGRNNIDAVMPQIWRGKHRRKLMKQILSLLGHAGKQTSQEKRRLRIFILKWSGFIPPYMYGEEKPSEKLIFDSAVFRQGIEEGLGEGELTDELTEELTDELWQGLEM</sequence>
<accession>A0A8H8BVQ0</accession>
<dbReference type="AlphaFoldDB" id="A0A8H8BVQ0"/>